<dbReference type="AlphaFoldDB" id="A0A4C1WYB9"/>
<evidence type="ECO:0000256" key="1">
    <source>
        <dbReference type="SAM" id="Phobius"/>
    </source>
</evidence>
<keyword evidence="1" id="KW-1133">Transmembrane helix</keyword>
<keyword evidence="3" id="KW-1185">Reference proteome</keyword>
<comment type="caution">
    <text evidence="2">The sequence shown here is derived from an EMBL/GenBank/DDBJ whole genome shotgun (WGS) entry which is preliminary data.</text>
</comment>
<dbReference type="Proteomes" id="UP000299102">
    <property type="component" value="Unassembled WGS sequence"/>
</dbReference>
<proteinExistence type="predicted"/>
<name>A0A4C1WYB9_EUMVA</name>
<organism evidence="2 3">
    <name type="scientific">Eumeta variegata</name>
    <name type="common">Bagworm moth</name>
    <name type="synonym">Eumeta japonica</name>
    <dbReference type="NCBI Taxonomy" id="151549"/>
    <lineage>
        <taxon>Eukaryota</taxon>
        <taxon>Metazoa</taxon>
        <taxon>Ecdysozoa</taxon>
        <taxon>Arthropoda</taxon>
        <taxon>Hexapoda</taxon>
        <taxon>Insecta</taxon>
        <taxon>Pterygota</taxon>
        <taxon>Neoptera</taxon>
        <taxon>Endopterygota</taxon>
        <taxon>Lepidoptera</taxon>
        <taxon>Glossata</taxon>
        <taxon>Ditrysia</taxon>
        <taxon>Tineoidea</taxon>
        <taxon>Psychidae</taxon>
        <taxon>Oiketicinae</taxon>
        <taxon>Eumeta</taxon>
    </lineage>
</organism>
<feature type="transmembrane region" description="Helical" evidence="1">
    <location>
        <begin position="31"/>
        <end position="49"/>
    </location>
</feature>
<evidence type="ECO:0000313" key="3">
    <source>
        <dbReference type="Proteomes" id="UP000299102"/>
    </source>
</evidence>
<reference evidence="2 3" key="1">
    <citation type="journal article" date="2019" name="Commun. Biol.">
        <title>The bagworm genome reveals a unique fibroin gene that provides high tensile strength.</title>
        <authorList>
            <person name="Kono N."/>
            <person name="Nakamura H."/>
            <person name="Ohtoshi R."/>
            <person name="Tomita M."/>
            <person name="Numata K."/>
            <person name="Arakawa K."/>
        </authorList>
    </citation>
    <scope>NUCLEOTIDE SEQUENCE [LARGE SCALE GENOMIC DNA]</scope>
</reference>
<dbReference type="EMBL" id="BGZK01000660">
    <property type="protein sequence ID" value="GBP55109.1"/>
    <property type="molecule type" value="Genomic_DNA"/>
</dbReference>
<accession>A0A4C1WYB9</accession>
<evidence type="ECO:0000313" key="2">
    <source>
        <dbReference type="EMBL" id="GBP55109.1"/>
    </source>
</evidence>
<dbReference type="OrthoDB" id="1928at2759"/>
<keyword evidence="1" id="KW-0472">Membrane</keyword>
<protein>
    <submittedName>
        <fullName evidence="2">Uncharacterized protein</fullName>
    </submittedName>
</protein>
<keyword evidence="1" id="KW-0812">Transmembrane</keyword>
<sequence>MSRAVDTPVCCSATFGEAVIRILAKQHLPTSYFLFQGTFLVGFSLILPARTGARVGIMHFLPPHRKGKRKSWLKRITLRARALDERIPKRTQHLETVRLGNRIYLADLLNCIRICPGFVRIAAVTWRNRNRVRIRTQGQSLVLPLGLYAEQVTPLRSRVSMGGGDRLLSHGPQACLPLIKPIYAIRLRLYCIVRPSVSSDRF</sequence>
<gene>
    <name evidence="2" type="ORF">EVAR_46406_1</name>
</gene>